<dbReference type="Proteomes" id="UP001218188">
    <property type="component" value="Unassembled WGS sequence"/>
</dbReference>
<organism evidence="4 5">
    <name type="scientific">Mycena alexandri</name>
    <dbReference type="NCBI Taxonomy" id="1745969"/>
    <lineage>
        <taxon>Eukaryota</taxon>
        <taxon>Fungi</taxon>
        <taxon>Dikarya</taxon>
        <taxon>Basidiomycota</taxon>
        <taxon>Agaricomycotina</taxon>
        <taxon>Agaricomycetes</taxon>
        <taxon>Agaricomycetidae</taxon>
        <taxon>Agaricales</taxon>
        <taxon>Marasmiineae</taxon>
        <taxon>Mycenaceae</taxon>
        <taxon>Mycena</taxon>
    </lineage>
</organism>
<dbReference type="InterPro" id="IPR019273">
    <property type="entry name" value="Lunapark_Znf"/>
</dbReference>
<evidence type="ECO:0000256" key="1">
    <source>
        <dbReference type="RuleBase" id="RU367073"/>
    </source>
</evidence>
<dbReference type="Pfam" id="PF10058">
    <property type="entry name" value="Zn_ribbon_10"/>
    <property type="match status" value="1"/>
</dbReference>
<comment type="caution">
    <text evidence="1">Lacks conserved residue(s) required for the propagation of feature annotation.</text>
</comment>
<keyword evidence="1" id="KW-0812">Transmembrane</keyword>
<proteinExistence type="inferred from homology"/>
<comment type="function">
    <text evidence="1">Plays a role in determining ER morphology.</text>
</comment>
<evidence type="ECO:0000313" key="5">
    <source>
        <dbReference type="Proteomes" id="UP001218188"/>
    </source>
</evidence>
<keyword evidence="1" id="KW-0256">Endoplasmic reticulum</keyword>
<name>A0AAD6SG59_9AGAR</name>
<dbReference type="PANTHER" id="PTHR22166:SF12">
    <property type="entry name" value="ENDOPLASMIC RETICULUM JUNCTION FORMATION PROTEIN LUNAPARK"/>
    <property type="match status" value="1"/>
</dbReference>
<keyword evidence="1" id="KW-0863">Zinc-finger</keyword>
<feature type="domain" description="Lunapark zinc ribbon" evidence="3">
    <location>
        <begin position="219"/>
        <end position="275"/>
    </location>
</feature>
<feature type="compositionally biased region" description="Low complexity" evidence="2">
    <location>
        <begin position="191"/>
        <end position="216"/>
    </location>
</feature>
<sequence length="372" mass="40364">MSFLWRLFRAEKPPDDYESVLAALANDIAKRQTLLSEIRARERKATTLVTLYTFAAYLLYLAVWYFGFVTPGRSETVRGVERAVRALPVFAGPILILFIRRIVQIWYNSTGNAEEKTLQALLKQQRAKVEEIKKKTNFYSTRDLLSRYDGSASAPGSPASASPRGGQPQLQTPQRGSSAAPQRGRPSVGGQPHLQTTQPHQPKPQSEQPQQPQPAQRKWFDALADLLVGAEDPSALSEKQKYALICEKCFAHNGLVPEGVWEGMQYTCPKCGHFNPSARSKRLGLVSPTSPDTPSMSASQAGSAFAGMQGATGGAGLPPHLQALEMQRQAPMQASALAGAGGEGVRRRSARKEGGDGDGDGVEGERMEVDSS</sequence>
<keyword evidence="1" id="KW-0472">Membrane</keyword>
<feature type="region of interest" description="Disordered" evidence="2">
    <location>
        <begin position="149"/>
        <end position="216"/>
    </location>
</feature>
<evidence type="ECO:0000259" key="3">
    <source>
        <dbReference type="Pfam" id="PF10058"/>
    </source>
</evidence>
<dbReference type="GO" id="GO:0071788">
    <property type="term" value="P:endoplasmic reticulum tubular network maintenance"/>
    <property type="evidence" value="ECO:0007669"/>
    <property type="project" value="UniProtKB-UniRule"/>
</dbReference>
<feature type="region of interest" description="Disordered" evidence="2">
    <location>
        <begin position="285"/>
        <end position="372"/>
    </location>
</feature>
<accession>A0AAD6SG59</accession>
<dbReference type="GO" id="GO:0008270">
    <property type="term" value="F:zinc ion binding"/>
    <property type="evidence" value="ECO:0007669"/>
    <property type="project" value="UniProtKB-KW"/>
</dbReference>
<keyword evidence="1" id="KW-0479">Metal-binding</keyword>
<dbReference type="GO" id="GO:0098826">
    <property type="term" value="C:endoplasmic reticulum tubular network membrane"/>
    <property type="evidence" value="ECO:0007669"/>
    <property type="project" value="UniProtKB-UniRule"/>
</dbReference>
<comment type="subcellular location">
    <subcellularLocation>
        <location evidence="1">Endoplasmic reticulum membrane</location>
        <topology evidence="1">Multi-pass membrane protein</topology>
    </subcellularLocation>
</comment>
<gene>
    <name evidence="4" type="ORF">C8F04DRAFT_1400156</name>
</gene>
<comment type="similarity">
    <text evidence="1">Belongs to the lunapark family.</text>
</comment>
<feature type="compositionally biased region" description="Polar residues" evidence="2">
    <location>
        <begin position="169"/>
        <end position="180"/>
    </location>
</feature>
<evidence type="ECO:0000313" key="4">
    <source>
        <dbReference type="EMBL" id="KAJ7026186.1"/>
    </source>
</evidence>
<comment type="caution">
    <text evidence="4">The sequence shown here is derived from an EMBL/GenBank/DDBJ whole genome shotgun (WGS) entry which is preliminary data.</text>
</comment>
<keyword evidence="5" id="KW-1185">Reference proteome</keyword>
<dbReference type="AlphaFoldDB" id="A0AAD6SG59"/>
<dbReference type="PANTHER" id="PTHR22166">
    <property type="entry name" value="ENDOPLASMIC RETICULUM JUNCTION FORMATION PROTEIN LUNAPARK"/>
    <property type="match status" value="1"/>
</dbReference>
<dbReference type="GO" id="GO:1903373">
    <property type="term" value="P:positive regulation of endoplasmic reticulum tubular network organization"/>
    <property type="evidence" value="ECO:0007669"/>
    <property type="project" value="UniProtKB-UniRule"/>
</dbReference>
<feature type="transmembrane region" description="Helical" evidence="1">
    <location>
        <begin position="45"/>
        <end position="66"/>
    </location>
</feature>
<dbReference type="InterPro" id="IPR040115">
    <property type="entry name" value="Lnp"/>
</dbReference>
<feature type="compositionally biased region" description="Basic and acidic residues" evidence="2">
    <location>
        <begin position="363"/>
        <end position="372"/>
    </location>
</feature>
<keyword evidence="1" id="KW-1133">Transmembrane helix</keyword>
<comment type="domain">
    <text evidence="1">The C4-type zinc finger motif is necessary both for its ER three-way tubular junction localization and formation.</text>
</comment>
<feature type="compositionally biased region" description="Low complexity" evidence="2">
    <location>
        <begin position="150"/>
        <end position="168"/>
    </location>
</feature>
<protein>
    <recommendedName>
        <fullName evidence="1">Endoplasmic reticulum junction formation protein lunapark</fullName>
    </recommendedName>
</protein>
<reference evidence="4" key="1">
    <citation type="submission" date="2023-03" db="EMBL/GenBank/DDBJ databases">
        <title>Massive genome expansion in bonnet fungi (Mycena s.s.) driven by repeated elements and novel gene families across ecological guilds.</title>
        <authorList>
            <consortium name="Lawrence Berkeley National Laboratory"/>
            <person name="Harder C.B."/>
            <person name="Miyauchi S."/>
            <person name="Viragh M."/>
            <person name="Kuo A."/>
            <person name="Thoen E."/>
            <person name="Andreopoulos B."/>
            <person name="Lu D."/>
            <person name="Skrede I."/>
            <person name="Drula E."/>
            <person name="Henrissat B."/>
            <person name="Morin E."/>
            <person name="Kohler A."/>
            <person name="Barry K."/>
            <person name="LaButti K."/>
            <person name="Morin E."/>
            <person name="Salamov A."/>
            <person name="Lipzen A."/>
            <person name="Mereny Z."/>
            <person name="Hegedus B."/>
            <person name="Baldrian P."/>
            <person name="Stursova M."/>
            <person name="Weitz H."/>
            <person name="Taylor A."/>
            <person name="Grigoriev I.V."/>
            <person name="Nagy L.G."/>
            <person name="Martin F."/>
            <person name="Kauserud H."/>
        </authorList>
    </citation>
    <scope>NUCLEOTIDE SEQUENCE</scope>
    <source>
        <strain evidence="4">CBHHK200</strain>
    </source>
</reference>
<keyword evidence="1" id="KW-0862">Zinc</keyword>
<evidence type="ECO:0000256" key="2">
    <source>
        <dbReference type="SAM" id="MobiDB-lite"/>
    </source>
</evidence>
<dbReference type="EMBL" id="JARJCM010000142">
    <property type="protein sequence ID" value="KAJ7026186.1"/>
    <property type="molecule type" value="Genomic_DNA"/>
</dbReference>
<feature type="compositionally biased region" description="Polar residues" evidence="2">
    <location>
        <begin position="287"/>
        <end position="302"/>
    </location>
</feature>